<evidence type="ECO:0000256" key="9">
    <source>
        <dbReference type="ARBA" id="ARBA00023012"/>
    </source>
</evidence>
<dbReference type="PANTHER" id="PTHR45436">
    <property type="entry name" value="SENSOR HISTIDINE KINASE YKOH"/>
    <property type="match status" value="1"/>
</dbReference>
<dbReference type="InterPro" id="IPR005467">
    <property type="entry name" value="His_kinase_dom"/>
</dbReference>
<dbReference type="PROSITE" id="PS50109">
    <property type="entry name" value="HIS_KIN"/>
    <property type="match status" value="1"/>
</dbReference>
<keyword evidence="15" id="KW-1185">Reference proteome</keyword>
<evidence type="ECO:0000256" key="4">
    <source>
        <dbReference type="ARBA" id="ARBA00022553"/>
    </source>
</evidence>
<dbReference type="Pfam" id="PF00512">
    <property type="entry name" value="HisKA"/>
    <property type="match status" value="1"/>
</dbReference>
<dbReference type="EC" id="2.7.13.3" evidence="3"/>
<dbReference type="SUPFAM" id="SSF47384">
    <property type="entry name" value="Homodimeric domain of signal transducing histidine kinase"/>
    <property type="match status" value="1"/>
</dbReference>
<dbReference type="PROSITE" id="PS50885">
    <property type="entry name" value="HAMP"/>
    <property type="match status" value="1"/>
</dbReference>
<feature type="domain" description="HAMP" evidence="13">
    <location>
        <begin position="179"/>
        <end position="232"/>
    </location>
</feature>
<accession>A0ABV9FLD4</accession>
<evidence type="ECO:0000259" key="13">
    <source>
        <dbReference type="PROSITE" id="PS50885"/>
    </source>
</evidence>
<evidence type="ECO:0000256" key="5">
    <source>
        <dbReference type="ARBA" id="ARBA00022679"/>
    </source>
</evidence>
<comment type="caution">
    <text evidence="14">The sequence shown here is derived from an EMBL/GenBank/DDBJ whole genome shotgun (WGS) entry which is preliminary data.</text>
</comment>
<feature type="transmembrane region" description="Helical" evidence="11">
    <location>
        <begin position="12"/>
        <end position="35"/>
    </location>
</feature>
<keyword evidence="4" id="KW-0597">Phosphoprotein</keyword>
<keyword evidence="14" id="KW-0547">Nucleotide-binding</keyword>
<evidence type="ECO:0000259" key="12">
    <source>
        <dbReference type="PROSITE" id="PS50109"/>
    </source>
</evidence>
<dbReference type="InterPro" id="IPR003594">
    <property type="entry name" value="HATPase_dom"/>
</dbReference>
<keyword evidence="5" id="KW-0808">Transferase</keyword>
<evidence type="ECO:0000256" key="2">
    <source>
        <dbReference type="ARBA" id="ARBA00004236"/>
    </source>
</evidence>
<dbReference type="RefSeq" id="WP_378412971.1">
    <property type="nucleotide sequence ID" value="NZ_JBHSFO010000001.1"/>
</dbReference>
<dbReference type="SMART" id="SM00387">
    <property type="entry name" value="HATPase_c"/>
    <property type="match status" value="1"/>
</dbReference>
<dbReference type="InterPro" id="IPR004358">
    <property type="entry name" value="Sig_transdc_His_kin-like_C"/>
</dbReference>
<evidence type="ECO:0000256" key="8">
    <source>
        <dbReference type="ARBA" id="ARBA00022989"/>
    </source>
</evidence>
<dbReference type="SUPFAM" id="SSF55874">
    <property type="entry name" value="ATPase domain of HSP90 chaperone/DNA topoisomerase II/histidine kinase"/>
    <property type="match status" value="1"/>
</dbReference>
<dbReference type="InterPro" id="IPR050428">
    <property type="entry name" value="TCS_sensor_his_kinase"/>
</dbReference>
<evidence type="ECO:0000313" key="15">
    <source>
        <dbReference type="Proteomes" id="UP001595914"/>
    </source>
</evidence>
<dbReference type="GO" id="GO:0005524">
    <property type="term" value="F:ATP binding"/>
    <property type="evidence" value="ECO:0007669"/>
    <property type="project" value="UniProtKB-KW"/>
</dbReference>
<gene>
    <name evidence="14" type="ORF">ACFO6S_00080</name>
</gene>
<dbReference type="SMART" id="SM00388">
    <property type="entry name" value="HisKA"/>
    <property type="match status" value="1"/>
</dbReference>
<dbReference type="CDD" id="cd06225">
    <property type="entry name" value="HAMP"/>
    <property type="match status" value="1"/>
</dbReference>
<organism evidence="14 15">
    <name type="scientific">Rhodococcus kronopolitis</name>
    <dbReference type="NCBI Taxonomy" id="1460226"/>
    <lineage>
        <taxon>Bacteria</taxon>
        <taxon>Bacillati</taxon>
        <taxon>Actinomycetota</taxon>
        <taxon>Actinomycetes</taxon>
        <taxon>Mycobacteriales</taxon>
        <taxon>Nocardiaceae</taxon>
        <taxon>Rhodococcus</taxon>
    </lineage>
</organism>
<dbReference type="PRINTS" id="PR00344">
    <property type="entry name" value="BCTRLSENSOR"/>
</dbReference>
<evidence type="ECO:0000256" key="11">
    <source>
        <dbReference type="SAM" id="Phobius"/>
    </source>
</evidence>
<keyword evidence="14" id="KW-0067">ATP-binding</keyword>
<protein>
    <recommendedName>
        <fullName evidence="3">histidine kinase</fullName>
        <ecNumber evidence="3">2.7.13.3</ecNumber>
    </recommendedName>
</protein>
<evidence type="ECO:0000313" key="14">
    <source>
        <dbReference type="EMBL" id="MFC4602083.1"/>
    </source>
</evidence>
<dbReference type="Gene3D" id="3.30.565.10">
    <property type="entry name" value="Histidine kinase-like ATPase, C-terminal domain"/>
    <property type="match status" value="1"/>
</dbReference>
<evidence type="ECO:0000256" key="10">
    <source>
        <dbReference type="ARBA" id="ARBA00023136"/>
    </source>
</evidence>
<keyword evidence="10 11" id="KW-0472">Membrane</keyword>
<evidence type="ECO:0000256" key="7">
    <source>
        <dbReference type="ARBA" id="ARBA00022777"/>
    </source>
</evidence>
<dbReference type="PANTHER" id="PTHR45436:SF5">
    <property type="entry name" value="SENSOR HISTIDINE KINASE TRCS"/>
    <property type="match status" value="1"/>
</dbReference>
<dbReference type="Pfam" id="PF00672">
    <property type="entry name" value="HAMP"/>
    <property type="match status" value="1"/>
</dbReference>
<dbReference type="Gene3D" id="6.10.340.10">
    <property type="match status" value="1"/>
</dbReference>
<evidence type="ECO:0000256" key="6">
    <source>
        <dbReference type="ARBA" id="ARBA00022692"/>
    </source>
</evidence>
<evidence type="ECO:0000256" key="1">
    <source>
        <dbReference type="ARBA" id="ARBA00000085"/>
    </source>
</evidence>
<keyword evidence="7" id="KW-0418">Kinase</keyword>
<dbReference type="SMART" id="SM00304">
    <property type="entry name" value="HAMP"/>
    <property type="match status" value="1"/>
</dbReference>
<feature type="domain" description="Histidine kinase" evidence="12">
    <location>
        <begin position="240"/>
        <end position="446"/>
    </location>
</feature>
<keyword evidence="8 11" id="KW-1133">Transmembrane helix</keyword>
<dbReference type="InterPro" id="IPR003661">
    <property type="entry name" value="HisK_dim/P_dom"/>
</dbReference>
<keyword evidence="6 11" id="KW-0812">Transmembrane</keyword>
<keyword evidence="9" id="KW-0902">Two-component regulatory system</keyword>
<dbReference type="EMBL" id="JBHSFO010000001">
    <property type="protein sequence ID" value="MFC4602083.1"/>
    <property type="molecule type" value="Genomic_DNA"/>
</dbReference>
<dbReference type="InterPro" id="IPR036097">
    <property type="entry name" value="HisK_dim/P_sf"/>
</dbReference>
<feature type="transmembrane region" description="Helical" evidence="11">
    <location>
        <begin position="155"/>
        <end position="178"/>
    </location>
</feature>
<proteinExistence type="predicted"/>
<comment type="catalytic activity">
    <reaction evidence="1">
        <text>ATP + protein L-histidine = ADP + protein N-phospho-L-histidine.</text>
        <dbReference type="EC" id="2.7.13.3"/>
    </reaction>
</comment>
<dbReference type="InterPro" id="IPR036890">
    <property type="entry name" value="HATPase_C_sf"/>
</dbReference>
<comment type="subcellular location">
    <subcellularLocation>
        <location evidence="2">Cell membrane</location>
    </subcellularLocation>
</comment>
<reference evidence="15" key="1">
    <citation type="journal article" date="2019" name="Int. J. Syst. Evol. Microbiol.">
        <title>The Global Catalogue of Microorganisms (GCM) 10K type strain sequencing project: providing services to taxonomists for standard genome sequencing and annotation.</title>
        <authorList>
            <consortium name="The Broad Institute Genomics Platform"/>
            <consortium name="The Broad Institute Genome Sequencing Center for Infectious Disease"/>
            <person name="Wu L."/>
            <person name="Ma J."/>
        </authorList>
    </citation>
    <scope>NUCLEOTIDE SEQUENCE [LARGE SCALE GENOMIC DNA]</scope>
    <source>
        <strain evidence="15">CCUG 54520</strain>
    </source>
</reference>
<dbReference type="Proteomes" id="UP001595914">
    <property type="component" value="Unassembled WGS sequence"/>
</dbReference>
<dbReference type="SUPFAM" id="SSF158472">
    <property type="entry name" value="HAMP domain-like"/>
    <property type="match status" value="1"/>
</dbReference>
<dbReference type="CDD" id="cd00075">
    <property type="entry name" value="HATPase"/>
    <property type="match status" value="1"/>
</dbReference>
<dbReference type="InterPro" id="IPR003660">
    <property type="entry name" value="HAMP_dom"/>
</dbReference>
<dbReference type="Gene3D" id="1.10.287.130">
    <property type="match status" value="1"/>
</dbReference>
<sequence length="446" mass="47420">MRRTRPALRIRMAVVTSVAVAAVVLVCAAGAYWIASREVYRSLDIGLIREATALQLRIAAGQELGNGTECAYLSSPACFEILDDRGEPTGTDVPAEILPKPGGLDAVIDGEAGPFLTNFDLAGLPGRMYVTPLTDGGALLVGVRADQQDRALDRIARLLVLLCGVGIGVSAVLGYAVARYTLRPVTKLSREAELVAKERDPSREITVDGSDELARLGEAINTMLRALDDSVRSQKQLVSDASHELRTPLTGIIANAELLARSDMLTEEQRRRVRAALTRSTADMRTLIDDIVDLARGTEPDLEREDVSLDGVVERVVDAARAHWPEVDFHCTTAPHTVEGNDARLAKMVSNLVDNAAKFSPEGGAVHVNLADGVLTVSDSGPGIDDEDLPRIFERFYRSSSSRGTSGSGLGLAMVQQIAQAHGAAIGAGNRPGGGAVFTVRLPNSG</sequence>
<dbReference type="CDD" id="cd00082">
    <property type="entry name" value="HisKA"/>
    <property type="match status" value="1"/>
</dbReference>
<dbReference type="Pfam" id="PF02518">
    <property type="entry name" value="HATPase_c"/>
    <property type="match status" value="1"/>
</dbReference>
<evidence type="ECO:0000256" key="3">
    <source>
        <dbReference type="ARBA" id="ARBA00012438"/>
    </source>
</evidence>
<name>A0ABV9FLD4_9NOCA</name>